<keyword evidence="1" id="KW-0678">Repressor</keyword>
<dbReference type="SUPFAM" id="SSF46689">
    <property type="entry name" value="Homeodomain-like"/>
    <property type="match status" value="1"/>
</dbReference>
<evidence type="ECO:0000256" key="1">
    <source>
        <dbReference type="ARBA" id="ARBA00022491"/>
    </source>
</evidence>
<comment type="caution">
    <text evidence="7">The sequence shown here is derived from an EMBL/GenBank/DDBJ whole genome shotgun (WGS) entry which is preliminary data.</text>
</comment>
<evidence type="ECO:0000259" key="6">
    <source>
        <dbReference type="PROSITE" id="PS50977"/>
    </source>
</evidence>
<dbReference type="InterPro" id="IPR036271">
    <property type="entry name" value="Tet_transcr_reg_TetR-rel_C_sf"/>
</dbReference>
<dbReference type="InterPro" id="IPR039538">
    <property type="entry name" value="BetI_C"/>
</dbReference>
<keyword evidence="8" id="KW-1185">Reference proteome</keyword>
<feature type="DNA-binding region" description="H-T-H motif" evidence="5">
    <location>
        <begin position="34"/>
        <end position="53"/>
    </location>
</feature>
<name>A0A151AF19_9EURY</name>
<evidence type="ECO:0000313" key="8">
    <source>
        <dbReference type="Proteomes" id="UP000075321"/>
    </source>
</evidence>
<dbReference type="PATRIC" id="fig|1008153.3.peg.1365"/>
<evidence type="ECO:0000256" key="3">
    <source>
        <dbReference type="ARBA" id="ARBA00023125"/>
    </source>
</evidence>
<sequence>MSSPDGRASSEGTREAIMEATFRALSKHGYADLRMRDIGEEFEMTRPVIHYHYNSKHELISSFLEYVIAQYKDDDTIGAEDHWEHLGIRIDQCMFGPDIDGFDHWERMKVYHELFSQAQHNEAHRELFNEHYEGMVVGLAEVIQAGIDDGTFADVDAMEFSQLLTDVIHSARARRISLGQKEAPEQARAAIDRFVLPRLVPNVSVEIPTETR</sequence>
<dbReference type="Proteomes" id="UP000075321">
    <property type="component" value="Unassembled WGS sequence"/>
</dbReference>
<reference evidence="7 8" key="1">
    <citation type="submission" date="2016-02" db="EMBL/GenBank/DDBJ databases">
        <title>Genome sequence of Halalkalicoccus paucihalophilus DSM 24557.</title>
        <authorList>
            <person name="Poehlein A."/>
            <person name="Daniel R."/>
        </authorList>
    </citation>
    <scope>NUCLEOTIDE SEQUENCE [LARGE SCALE GENOMIC DNA]</scope>
    <source>
        <strain evidence="7 8">DSM 24557</strain>
    </source>
</reference>
<dbReference type="RefSeq" id="WP_066380837.1">
    <property type="nucleotide sequence ID" value="NZ_LTAZ01000004.1"/>
</dbReference>
<dbReference type="PANTHER" id="PTHR30055">
    <property type="entry name" value="HTH-TYPE TRANSCRIPTIONAL REGULATOR RUTR"/>
    <property type="match status" value="1"/>
</dbReference>
<keyword evidence="3 5" id="KW-0238">DNA-binding</keyword>
<dbReference type="InterPro" id="IPR050109">
    <property type="entry name" value="HTH-type_TetR-like_transc_reg"/>
</dbReference>
<dbReference type="Pfam" id="PF00440">
    <property type="entry name" value="TetR_N"/>
    <property type="match status" value="1"/>
</dbReference>
<keyword evidence="4" id="KW-0804">Transcription</keyword>
<evidence type="ECO:0000256" key="4">
    <source>
        <dbReference type="ARBA" id="ARBA00023163"/>
    </source>
</evidence>
<accession>A0A151AF19</accession>
<dbReference type="GO" id="GO:0003700">
    <property type="term" value="F:DNA-binding transcription factor activity"/>
    <property type="evidence" value="ECO:0007669"/>
    <property type="project" value="TreeGrafter"/>
</dbReference>
<protein>
    <submittedName>
        <fullName evidence="7">Transcriptional regulator BetI</fullName>
    </submittedName>
</protein>
<dbReference type="Pfam" id="PF13977">
    <property type="entry name" value="TetR_C_6"/>
    <property type="match status" value="1"/>
</dbReference>
<dbReference type="InterPro" id="IPR001647">
    <property type="entry name" value="HTH_TetR"/>
</dbReference>
<dbReference type="SUPFAM" id="SSF48498">
    <property type="entry name" value="Tetracyclin repressor-like, C-terminal domain"/>
    <property type="match status" value="1"/>
</dbReference>
<dbReference type="Gene3D" id="1.10.357.10">
    <property type="entry name" value="Tetracycline Repressor, domain 2"/>
    <property type="match status" value="1"/>
</dbReference>
<evidence type="ECO:0000256" key="2">
    <source>
        <dbReference type="ARBA" id="ARBA00023015"/>
    </source>
</evidence>
<dbReference type="AlphaFoldDB" id="A0A151AF19"/>
<dbReference type="PROSITE" id="PS50977">
    <property type="entry name" value="HTH_TETR_2"/>
    <property type="match status" value="1"/>
</dbReference>
<dbReference type="InterPro" id="IPR009057">
    <property type="entry name" value="Homeodomain-like_sf"/>
</dbReference>
<evidence type="ECO:0000313" key="7">
    <source>
        <dbReference type="EMBL" id="KYH26259.1"/>
    </source>
</evidence>
<keyword evidence="2" id="KW-0805">Transcription regulation</keyword>
<dbReference type="PANTHER" id="PTHR30055:SF234">
    <property type="entry name" value="HTH-TYPE TRANSCRIPTIONAL REGULATOR BETI"/>
    <property type="match status" value="1"/>
</dbReference>
<dbReference type="OrthoDB" id="135877at2157"/>
<dbReference type="GO" id="GO:0000976">
    <property type="term" value="F:transcription cis-regulatory region binding"/>
    <property type="evidence" value="ECO:0007669"/>
    <property type="project" value="TreeGrafter"/>
</dbReference>
<dbReference type="EMBL" id="LTAZ01000004">
    <property type="protein sequence ID" value="KYH26259.1"/>
    <property type="molecule type" value="Genomic_DNA"/>
</dbReference>
<feature type="domain" description="HTH tetR-type" evidence="6">
    <location>
        <begin position="11"/>
        <end position="71"/>
    </location>
</feature>
<evidence type="ECO:0000256" key="5">
    <source>
        <dbReference type="PROSITE-ProRule" id="PRU00335"/>
    </source>
</evidence>
<organism evidence="7 8">
    <name type="scientific">Halalkalicoccus paucihalophilus</name>
    <dbReference type="NCBI Taxonomy" id="1008153"/>
    <lineage>
        <taxon>Archaea</taxon>
        <taxon>Methanobacteriati</taxon>
        <taxon>Methanobacteriota</taxon>
        <taxon>Stenosarchaea group</taxon>
        <taxon>Halobacteria</taxon>
        <taxon>Halobacteriales</taxon>
        <taxon>Halococcaceae</taxon>
        <taxon>Halalkalicoccus</taxon>
    </lineage>
</organism>
<gene>
    <name evidence="7" type="ORF">HAPAU_13540</name>
</gene>
<proteinExistence type="predicted"/>